<keyword evidence="4" id="KW-0378">Hydrolase</keyword>
<feature type="signal peptide" evidence="7">
    <location>
        <begin position="1"/>
        <end position="19"/>
    </location>
</feature>
<feature type="chain" id="PRO_5036232951" description="Peptidase C1A papain C-terminal domain-containing protein" evidence="7">
    <location>
        <begin position="20"/>
        <end position="165"/>
    </location>
</feature>
<dbReference type="Pfam" id="PF08127">
    <property type="entry name" value="Propeptide_C1"/>
    <property type="match status" value="1"/>
</dbReference>
<evidence type="ECO:0000256" key="3">
    <source>
        <dbReference type="ARBA" id="ARBA00022729"/>
    </source>
</evidence>
<dbReference type="InterPro" id="IPR013128">
    <property type="entry name" value="Peptidase_C1A"/>
</dbReference>
<dbReference type="InterPro" id="IPR038765">
    <property type="entry name" value="Papain-like_cys_pep_sf"/>
</dbReference>
<dbReference type="Proteomes" id="UP000663838">
    <property type="component" value="Unassembled WGS sequence"/>
</dbReference>
<evidence type="ECO:0008006" key="13">
    <source>
        <dbReference type="Google" id="ProtNLM"/>
    </source>
</evidence>
<dbReference type="GO" id="GO:0004197">
    <property type="term" value="F:cysteine-type endopeptidase activity"/>
    <property type="evidence" value="ECO:0007669"/>
    <property type="project" value="InterPro"/>
</dbReference>
<accession>A0A818DRV3</accession>
<dbReference type="Gene3D" id="3.90.70.10">
    <property type="entry name" value="Cysteine proteinases"/>
    <property type="match status" value="1"/>
</dbReference>
<evidence type="ECO:0000256" key="2">
    <source>
        <dbReference type="ARBA" id="ARBA00022670"/>
    </source>
</evidence>
<dbReference type="InterPro" id="IPR000668">
    <property type="entry name" value="Peptidase_C1A_C"/>
</dbReference>
<evidence type="ECO:0000259" key="9">
    <source>
        <dbReference type="Pfam" id="PF08127"/>
    </source>
</evidence>
<dbReference type="PANTHER" id="PTHR12411">
    <property type="entry name" value="CYSTEINE PROTEASE FAMILY C1-RELATED"/>
    <property type="match status" value="1"/>
</dbReference>
<dbReference type="EMBL" id="CAJNYV010002025">
    <property type="protein sequence ID" value="CAF3450968.1"/>
    <property type="molecule type" value="Genomic_DNA"/>
</dbReference>
<dbReference type="AlphaFoldDB" id="A0A818DRV3"/>
<dbReference type="Proteomes" id="UP000663865">
    <property type="component" value="Unassembled WGS sequence"/>
</dbReference>
<dbReference type="InterPro" id="IPR012599">
    <property type="entry name" value="Propeptide_C1A"/>
</dbReference>
<evidence type="ECO:0000313" key="12">
    <source>
        <dbReference type="Proteomes" id="UP000663865"/>
    </source>
</evidence>
<evidence type="ECO:0000256" key="7">
    <source>
        <dbReference type="SAM" id="SignalP"/>
    </source>
</evidence>
<dbReference type="Pfam" id="PF00112">
    <property type="entry name" value="Peptidase_C1"/>
    <property type="match status" value="1"/>
</dbReference>
<evidence type="ECO:0000313" key="10">
    <source>
        <dbReference type="EMBL" id="CAF3450968.1"/>
    </source>
</evidence>
<keyword evidence="5" id="KW-0788">Thiol protease</keyword>
<protein>
    <recommendedName>
        <fullName evidence="13">Peptidase C1A papain C-terminal domain-containing protein</fullName>
    </recommendedName>
</protein>
<evidence type="ECO:0000256" key="1">
    <source>
        <dbReference type="ARBA" id="ARBA00008455"/>
    </source>
</evidence>
<organism evidence="10 12">
    <name type="scientific">Rotaria socialis</name>
    <dbReference type="NCBI Taxonomy" id="392032"/>
    <lineage>
        <taxon>Eukaryota</taxon>
        <taxon>Metazoa</taxon>
        <taxon>Spiralia</taxon>
        <taxon>Gnathifera</taxon>
        <taxon>Rotifera</taxon>
        <taxon>Eurotatoria</taxon>
        <taxon>Bdelloidea</taxon>
        <taxon>Philodinida</taxon>
        <taxon>Philodinidae</taxon>
        <taxon>Rotaria</taxon>
    </lineage>
</organism>
<dbReference type="GO" id="GO:0006508">
    <property type="term" value="P:proteolysis"/>
    <property type="evidence" value="ECO:0007669"/>
    <property type="project" value="UniProtKB-KW"/>
</dbReference>
<comment type="similarity">
    <text evidence="1">Belongs to the peptidase C1 family.</text>
</comment>
<keyword evidence="2" id="KW-0645">Protease</keyword>
<proteinExistence type="inferred from homology"/>
<sequence length="165" mass="18340">MHFHHCLVIYLVLSAVIYGQHIENSEKGFLTEKFISEINEAQSIWKAERNNFKTWSKSSIKRLMGVLPGHYTQIKQLDILIHNVPNDLPDNFYARDQWPNCSTIQEVRDQGSCGSCCAFGAVEAMSDRVCIATKGAQNVHISAEDVLACYIGCGRGCDVGYPAAA</sequence>
<name>A0A818DRV3_9BILA</name>
<comment type="caution">
    <text evidence="10">The sequence shown here is derived from an EMBL/GenBank/DDBJ whole genome shotgun (WGS) entry which is preliminary data.</text>
</comment>
<keyword evidence="6" id="KW-1015">Disulfide bond</keyword>
<dbReference type="EMBL" id="CAJOBS010007241">
    <property type="protein sequence ID" value="CAF4920354.1"/>
    <property type="molecule type" value="Genomic_DNA"/>
</dbReference>
<gene>
    <name evidence="10" type="ORF">KIK155_LOCUS12380</name>
    <name evidence="11" type="ORF">TOA249_LOCUS32057</name>
</gene>
<dbReference type="SUPFAM" id="SSF54001">
    <property type="entry name" value="Cysteine proteinases"/>
    <property type="match status" value="1"/>
</dbReference>
<keyword evidence="3 7" id="KW-0732">Signal</keyword>
<evidence type="ECO:0000256" key="5">
    <source>
        <dbReference type="ARBA" id="ARBA00022807"/>
    </source>
</evidence>
<feature type="domain" description="Peptidase C1A papain C-terminal" evidence="8">
    <location>
        <begin position="88"/>
        <end position="165"/>
    </location>
</feature>
<evidence type="ECO:0000256" key="6">
    <source>
        <dbReference type="ARBA" id="ARBA00023157"/>
    </source>
</evidence>
<evidence type="ECO:0000313" key="11">
    <source>
        <dbReference type="EMBL" id="CAF4920354.1"/>
    </source>
</evidence>
<evidence type="ECO:0000259" key="8">
    <source>
        <dbReference type="Pfam" id="PF00112"/>
    </source>
</evidence>
<feature type="domain" description="Peptidase C1A propeptide" evidence="9">
    <location>
        <begin position="30"/>
        <end position="69"/>
    </location>
</feature>
<reference evidence="10" key="1">
    <citation type="submission" date="2021-02" db="EMBL/GenBank/DDBJ databases">
        <authorList>
            <person name="Nowell W R."/>
        </authorList>
    </citation>
    <scope>NUCLEOTIDE SEQUENCE</scope>
</reference>
<evidence type="ECO:0000256" key="4">
    <source>
        <dbReference type="ARBA" id="ARBA00022801"/>
    </source>
</evidence>